<name>A0A1B7YVD6_COLHI</name>
<dbReference type="KEGG" id="chig:CH63R_01163"/>
<sequence length="116" mass="12997">MPVKGDDDGDDDNKKESLLQPANTPRYFAHVDRLGKENPGKKTKEHEIVHSLRLVAGFPSSLRMDFALFPVLVLSKSNLRVANQVNVWMTEPSTPPLRTPLLRLSPLPFQENPGIL</sequence>
<evidence type="ECO:0000256" key="1">
    <source>
        <dbReference type="SAM" id="MobiDB-lite"/>
    </source>
</evidence>
<evidence type="ECO:0000313" key="3">
    <source>
        <dbReference type="Proteomes" id="UP000092177"/>
    </source>
</evidence>
<keyword evidence="3" id="KW-1185">Reference proteome</keyword>
<dbReference type="RefSeq" id="XP_018164500.1">
    <property type="nucleotide sequence ID" value="XM_018296138.1"/>
</dbReference>
<dbReference type="EMBL" id="LTAN01000001">
    <property type="protein sequence ID" value="OBR15983.1"/>
    <property type="molecule type" value="Genomic_DNA"/>
</dbReference>
<proteinExistence type="predicted"/>
<protein>
    <submittedName>
        <fullName evidence="2">Uncharacterized protein</fullName>
    </submittedName>
</protein>
<dbReference type="Proteomes" id="UP000092177">
    <property type="component" value="Chromosome 1"/>
</dbReference>
<comment type="caution">
    <text evidence="2">The sequence shown here is derived from an EMBL/GenBank/DDBJ whole genome shotgun (WGS) entry which is preliminary data.</text>
</comment>
<evidence type="ECO:0000313" key="2">
    <source>
        <dbReference type="EMBL" id="OBR15983.1"/>
    </source>
</evidence>
<dbReference type="AlphaFoldDB" id="A0A1B7YVD6"/>
<gene>
    <name evidence="2" type="ORF">CH63R_01163</name>
</gene>
<reference evidence="3" key="1">
    <citation type="journal article" date="2017" name="BMC Genomics">
        <title>Gapless genome assembly of Colletotrichum higginsianum reveals chromosome structure and association of transposable elements with secondary metabolite gene clusters.</title>
        <authorList>
            <person name="Dallery J.-F."/>
            <person name="Lapalu N."/>
            <person name="Zampounis A."/>
            <person name="Pigne S."/>
            <person name="Luyten I."/>
            <person name="Amselem J."/>
            <person name="Wittenberg A.H.J."/>
            <person name="Zhou S."/>
            <person name="de Queiroz M.V."/>
            <person name="Robin G.P."/>
            <person name="Auger A."/>
            <person name="Hainaut M."/>
            <person name="Henrissat B."/>
            <person name="Kim K.-T."/>
            <person name="Lee Y.-H."/>
            <person name="Lespinet O."/>
            <person name="Schwartz D.C."/>
            <person name="Thon M.R."/>
            <person name="O'Connell R.J."/>
        </authorList>
    </citation>
    <scope>NUCLEOTIDE SEQUENCE [LARGE SCALE GENOMIC DNA]</scope>
    <source>
        <strain evidence="3">IMI 349063</strain>
    </source>
</reference>
<feature type="region of interest" description="Disordered" evidence="1">
    <location>
        <begin position="1"/>
        <end position="24"/>
    </location>
</feature>
<feature type="compositionally biased region" description="Basic and acidic residues" evidence="1">
    <location>
        <begin position="1"/>
        <end position="17"/>
    </location>
</feature>
<dbReference type="VEuPathDB" id="FungiDB:CH63R_01163"/>
<organism evidence="2 3">
    <name type="scientific">Colletotrichum higginsianum (strain IMI 349063)</name>
    <name type="common">Crucifer anthracnose fungus</name>
    <dbReference type="NCBI Taxonomy" id="759273"/>
    <lineage>
        <taxon>Eukaryota</taxon>
        <taxon>Fungi</taxon>
        <taxon>Dikarya</taxon>
        <taxon>Ascomycota</taxon>
        <taxon>Pezizomycotina</taxon>
        <taxon>Sordariomycetes</taxon>
        <taxon>Hypocreomycetidae</taxon>
        <taxon>Glomerellales</taxon>
        <taxon>Glomerellaceae</taxon>
        <taxon>Colletotrichum</taxon>
        <taxon>Colletotrichum destructivum species complex</taxon>
    </lineage>
</organism>
<dbReference type="GeneID" id="28860245"/>
<accession>A0A1B7YVD6</accession>